<keyword evidence="3" id="KW-1185">Reference proteome</keyword>
<reference evidence="2" key="1">
    <citation type="journal article" date="2021" name="Proc. Natl. Acad. Sci. U.S.A.">
        <title>Three genomes in the algal genus Volvox reveal the fate of a haploid sex-determining region after a transition to homothallism.</title>
        <authorList>
            <person name="Yamamoto K."/>
            <person name="Hamaji T."/>
            <person name="Kawai-Toyooka H."/>
            <person name="Matsuzaki R."/>
            <person name="Takahashi F."/>
            <person name="Nishimura Y."/>
            <person name="Kawachi M."/>
            <person name="Noguchi H."/>
            <person name="Minakuchi Y."/>
            <person name="Umen J.G."/>
            <person name="Toyoda A."/>
            <person name="Nozaki H."/>
        </authorList>
    </citation>
    <scope>NUCLEOTIDE SEQUENCE</scope>
    <source>
        <strain evidence="2">NIES-3780</strain>
    </source>
</reference>
<dbReference type="EMBL" id="BNCO01000010">
    <property type="protein sequence ID" value="GIL51254.1"/>
    <property type="molecule type" value="Genomic_DNA"/>
</dbReference>
<protein>
    <submittedName>
        <fullName evidence="2">Uncharacterized protein</fullName>
    </submittedName>
</protein>
<dbReference type="Proteomes" id="UP000747399">
    <property type="component" value="Unassembled WGS sequence"/>
</dbReference>
<feature type="compositionally biased region" description="Low complexity" evidence="1">
    <location>
        <begin position="89"/>
        <end position="101"/>
    </location>
</feature>
<sequence>MDGEADDPGRTLTATCSSGRPACWSVRKAPKDSTRAAVIIAGLPTCQLREAVQVHPTSGSGIEGHQMKVMHTDIIKHNSPSRYRPAAYSTGSRSSSSSSSTIMNPTRRCRA</sequence>
<comment type="caution">
    <text evidence="2">The sequence shown here is derived from an EMBL/GenBank/DDBJ whole genome shotgun (WGS) entry which is preliminary data.</text>
</comment>
<feature type="region of interest" description="Disordered" evidence="1">
    <location>
        <begin position="77"/>
        <end position="111"/>
    </location>
</feature>
<name>A0A8J4B4H6_9CHLO</name>
<organism evidence="2 3">
    <name type="scientific">Volvox africanus</name>
    <dbReference type="NCBI Taxonomy" id="51714"/>
    <lineage>
        <taxon>Eukaryota</taxon>
        <taxon>Viridiplantae</taxon>
        <taxon>Chlorophyta</taxon>
        <taxon>core chlorophytes</taxon>
        <taxon>Chlorophyceae</taxon>
        <taxon>CS clade</taxon>
        <taxon>Chlamydomonadales</taxon>
        <taxon>Volvocaceae</taxon>
        <taxon>Volvox</taxon>
    </lineage>
</organism>
<dbReference type="AlphaFoldDB" id="A0A8J4B4H6"/>
<accession>A0A8J4B4H6</accession>
<gene>
    <name evidence="2" type="ORF">Vafri_7122</name>
</gene>
<proteinExistence type="predicted"/>
<evidence type="ECO:0000313" key="3">
    <source>
        <dbReference type="Proteomes" id="UP000747399"/>
    </source>
</evidence>
<evidence type="ECO:0000256" key="1">
    <source>
        <dbReference type="SAM" id="MobiDB-lite"/>
    </source>
</evidence>
<evidence type="ECO:0000313" key="2">
    <source>
        <dbReference type="EMBL" id="GIL51254.1"/>
    </source>
</evidence>